<organism evidence="4 5">
    <name type="scientific">Enteroscipio rubneri</name>
    <dbReference type="NCBI Taxonomy" id="2070686"/>
    <lineage>
        <taxon>Bacteria</taxon>
        <taxon>Bacillati</taxon>
        <taxon>Actinomycetota</taxon>
        <taxon>Coriobacteriia</taxon>
        <taxon>Eggerthellales</taxon>
        <taxon>Eggerthellaceae</taxon>
        <taxon>Enteroscipio</taxon>
    </lineage>
</organism>
<dbReference type="Proteomes" id="UP000236197">
    <property type="component" value="Unassembled WGS sequence"/>
</dbReference>
<keyword evidence="1" id="KW-0697">Rotamase</keyword>
<feature type="region of interest" description="Disordered" evidence="2">
    <location>
        <begin position="1"/>
        <end position="119"/>
    </location>
</feature>
<dbReference type="PANTHER" id="PTHR47245:SF2">
    <property type="entry name" value="PEPTIDYL-PROLYL CIS-TRANS ISOMERASE HP_0175-RELATED"/>
    <property type="match status" value="1"/>
</dbReference>
<comment type="caution">
    <text evidence="4">The sequence shown here is derived from an EMBL/GenBank/DDBJ whole genome shotgun (WGS) entry which is preliminary data.</text>
</comment>
<protein>
    <submittedName>
        <fullName evidence="4">Parvulin peptidyl-prolyl isomerase</fullName>
    </submittedName>
</protein>
<dbReference type="SUPFAM" id="SSF54534">
    <property type="entry name" value="FKBP-like"/>
    <property type="match status" value="1"/>
</dbReference>
<evidence type="ECO:0000313" key="4">
    <source>
        <dbReference type="EMBL" id="PNV66858.1"/>
    </source>
</evidence>
<dbReference type="Pfam" id="PF13624">
    <property type="entry name" value="SurA_N_3"/>
    <property type="match status" value="1"/>
</dbReference>
<dbReference type="SUPFAM" id="SSF109998">
    <property type="entry name" value="Triger factor/SurA peptide-binding domain-like"/>
    <property type="match status" value="1"/>
</dbReference>
<keyword evidence="1 4" id="KW-0413">Isomerase</keyword>
<dbReference type="EMBL" id="PPEK01000019">
    <property type="protein sequence ID" value="PNV66858.1"/>
    <property type="molecule type" value="Genomic_DNA"/>
</dbReference>
<dbReference type="PROSITE" id="PS50198">
    <property type="entry name" value="PPIC_PPIASE_2"/>
    <property type="match status" value="1"/>
</dbReference>
<reference evidence="5" key="1">
    <citation type="submission" date="2018-01" db="EMBL/GenBank/DDBJ databases">
        <title>Rubneribacter badeniensis gen. nov., sp. nov., and Colonibacter rubneri, gen. nov., sp. nov., WGS of new members of the Eggerthellaceae.</title>
        <authorList>
            <person name="Danylec N."/>
            <person name="Stoll D.A."/>
            <person name="Doetsch A."/>
            <person name="Kulling S.E."/>
            <person name="Huch M."/>
        </authorList>
    </citation>
    <scope>NUCLEOTIDE SEQUENCE [LARGE SCALE GENOMIC DNA]</scope>
    <source>
        <strain evidence="5">ResAG-96</strain>
    </source>
</reference>
<feature type="domain" description="PpiC" evidence="3">
    <location>
        <begin position="298"/>
        <end position="390"/>
    </location>
</feature>
<dbReference type="PANTHER" id="PTHR47245">
    <property type="entry name" value="PEPTIDYLPROLYL ISOMERASE"/>
    <property type="match status" value="1"/>
</dbReference>
<evidence type="ECO:0000256" key="2">
    <source>
        <dbReference type="SAM" id="MobiDB-lite"/>
    </source>
</evidence>
<proteinExistence type="predicted"/>
<dbReference type="InterPro" id="IPR050245">
    <property type="entry name" value="PrsA_foldase"/>
</dbReference>
<sequence>MWGDGRAASEVVGVGRARAGGPGLRASAPRRAARRGRVHRERRREDGAFRLPGALRPAAPRPQRRARRDPAHPPQRRLGRELLPDHPDRSRSARDCRARRRLRRAAHPENTGGTFPARERKRFMKASNPARAVIATALALSCAIGLAGCGGAAPAATVNGTPVAEETVAAYIDDFRATSSLEDDGAWATWLADNGYTPQSVRQEVVDYYVDEELVRQAARERGVSADAAEVDEAVQKAKEGYESDEAWREALASSHTTEEAYRAQVELSLLKTALADSFAEAAAPDDGQLLERAAGYDGAKRSSCILFAADGADEAQQLRAAVESGEVQFADAADERAADEGAATGGDRGWDALSPVGEAYAEALAGLEAGEVSEPFETEEGVCLVMCTDEFDVPEGGLTEVGQVPEALLEAARASFESEASDGGYRDWFADFKSKAEIVVNDMPEDASYNVEVPQESE</sequence>
<dbReference type="OrthoDB" id="14196at2"/>
<dbReference type="InterPro" id="IPR000297">
    <property type="entry name" value="PPIase_PpiC"/>
</dbReference>
<dbReference type="GO" id="GO:0003755">
    <property type="term" value="F:peptidyl-prolyl cis-trans isomerase activity"/>
    <property type="evidence" value="ECO:0007669"/>
    <property type="project" value="UniProtKB-KW"/>
</dbReference>
<dbReference type="Gene3D" id="3.10.50.40">
    <property type="match status" value="1"/>
</dbReference>
<name>A0A2K2U9I0_9ACTN</name>
<dbReference type="InterPro" id="IPR046357">
    <property type="entry name" value="PPIase_dom_sf"/>
</dbReference>
<dbReference type="Gene3D" id="1.10.4030.10">
    <property type="entry name" value="Porin chaperone SurA, peptide-binding domain"/>
    <property type="match status" value="1"/>
</dbReference>
<keyword evidence="5" id="KW-1185">Reference proteome</keyword>
<feature type="compositionally biased region" description="Basic residues" evidence="2">
    <location>
        <begin position="31"/>
        <end position="42"/>
    </location>
</feature>
<gene>
    <name evidence="4" type="ORF">C2L71_11065</name>
</gene>
<dbReference type="InterPro" id="IPR027304">
    <property type="entry name" value="Trigger_fact/SurA_dom_sf"/>
</dbReference>
<feature type="compositionally biased region" description="Basic and acidic residues" evidence="2">
    <location>
        <begin position="78"/>
        <end position="96"/>
    </location>
</feature>
<dbReference type="AlphaFoldDB" id="A0A2K2U9I0"/>
<accession>A0A2K2U9I0</accession>
<evidence type="ECO:0000256" key="1">
    <source>
        <dbReference type="PROSITE-ProRule" id="PRU00278"/>
    </source>
</evidence>
<dbReference type="Pfam" id="PF00639">
    <property type="entry name" value="Rotamase"/>
    <property type="match status" value="1"/>
</dbReference>
<feature type="compositionally biased region" description="Low complexity" evidence="2">
    <location>
        <begin position="1"/>
        <end position="17"/>
    </location>
</feature>
<evidence type="ECO:0000313" key="5">
    <source>
        <dbReference type="Proteomes" id="UP000236197"/>
    </source>
</evidence>
<evidence type="ECO:0000259" key="3">
    <source>
        <dbReference type="PROSITE" id="PS50198"/>
    </source>
</evidence>